<dbReference type="GO" id="GO:0003735">
    <property type="term" value="F:structural constituent of ribosome"/>
    <property type="evidence" value="ECO:0007669"/>
    <property type="project" value="InterPro"/>
</dbReference>
<dbReference type="Pfam" id="PF05047">
    <property type="entry name" value="L51_S25_CI-B8"/>
    <property type="match status" value="1"/>
</dbReference>
<dbReference type="Proteomes" id="UP000449547">
    <property type="component" value="Unassembled WGS sequence"/>
</dbReference>
<evidence type="ECO:0000313" key="6">
    <source>
        <dbReference type="EMBL" id="KAA8898011.1"/>
    </source>
</evidence>
<protein>
    <recommendedName>
        <fullName evidence="5">Ribosomal protein/NADH dehydrogenase domain-containing protein</fullName>
    </recommendedName>
</protein>
<dbReference type="SMART" id="SM00916">
    <property type="entry name" value="L51_S25_CI-B8"/>
    <property type="match status" value="1"/>
</dbReference>
<keyword evidence="2" id="KW-0689">Ribosomal protein</keyword>
<organism evidence="6 7">
    <name type="scientific">Diutina rugosa</name>
    <name type="common">Yeast</name>
    <name type="synonym">Candida rugosa</name>
    <dbReference type="NCBI Taxonomy" id="5481"/>
    <lineage>
        <taxon>Eukaryota</taxon>
        <taxon>Fungi</taxon>
        <taxon>Dikarya</taxon>
        <taxon>Ascomycota</taxon>
        <taxon>Saccharomycotina</taxon>
        <taxon>Pichiomycetes</taxon>
        <taxon>Debaryomycetaceae</taxon>
        <taxon>Diutina</taxon>
    </lineage>
</organism>
<comment type="subcellular location">
    <subcellularLocation>
        <location evidence="1">Mitochondrion</location>
    </subcellularLocation>
</comment>
<keyword evidence="3" id="KW-0496">Mitochondrion</keyword>
<dbReference type="OMA" id="CPSKIVV"/>
<dbReference type="PANTHER" id="PTHR13274">
    <property type="entry name" value="MITOCHONDRIAL RIBOSOMAL PROTEIN S25"/>
    <property type="match status" value="1"/>
</dbReference>
<dbReference type="AlphaFoldDB" id="A0A642UFG0"/>
<dbReference type="InterPro" id="IPR040049">
    <property type="entry name" value="Ribosomal_mS25/mL61"/>
</dbReference>
<comment type="caution">
    <text evidence="6">The sequence shown here is derived from an EMBL/GenBank/DDBJ whole genome shotgun (WGS) entry which is preliminary data.</text>
</comment>
<dbReference type="InterPro" id="IPR036249">
    <property type="entry name" value="Thioredoxin-like_sf"/>
</dbReference>
<evidence type="ECO:0000256" key="3">
    <source>
        <dbReference type="ARBA" id="ARBA00023128"/>
    </source>
</evidence>
<accession>A0A642UFG0</accession>
<reference evidence="6 7" key="1">
    <citation type="submission" date="2019-07" db="EMBL/GenBank/DDBJ databases">
        <title>Genome assembly of two rare yeast pathogens: Diutina rugosa and Trichomonascus ciferrii.</title>
        <authorList>
            <person name="Mixao V."/>
            <person name="Saus E."/>
            <person name="Hansen A."/>
            <person name="Lass-Flor C."/>
            <person name="Gabaldon T."/>
        </authorList>
    </citation>
    <scope>NUCLEOTIDE SEQUENCE [LARGE SCALE GENOMIC DNA]</scope>
    <source>
        <strain evidence="6 7">CBS 613</strain>
    </source>
</reference>
<dbReference type="VEuPathDB" id="FungiDB:DIURU_004864"/>
<gene>
    <name evidence="6" type="ORF">DIURU_004864</name>
</gene>
<dbReference type="InterPro" id="IPR007741">
    <property type="entry name" value="Ribosomal_mL43/mS25/NADH_DH"/>
</dbReference>
<evidence type="ECO:0000313" key="7">
    <source>
        <dbReference type="Proteomes" id="UP000449547"/>
    </source>
</evidence>
<dbReference type="GO" id="GO:1990904">
    <property type="term" value="C:ribonucleoprotein complex"/>
    <property type="evidence" value="ECO:0007669"/>
    <property type="project" value="UniProtKB-KW"/>
</dbReference>
<feature type="domain" description="Ribosomal protein/NADH dehydrogenase" evidence="5">
    <location>
        <begin position="48"/>
        <end position="129"/>
    </location>
</feature>
<keyword evidence="4" id="KW-0687">Ribonucleoprotein</keyword>
<dbReference type="RefSeq" id="XP_034010268.1">
    <property type="nucleotide sequence ID" value="XM_034157784.1"/>
</dbReference>
<evidence type="ECO:0000259" key="5">
    <source>
        <dbReference type="SMART" id="SM00916"/>
    </source>
</evidence>
<dbReference type="OrthoDB" id="1696305at2759"/>
<proteinExistence type="predicted"/>
<evidence type="ECO:0000256" key="2">
    <source>
        <dbReference type="ARBA" id="ARBA00022980"/>
    </source>
</evidence>
<evidence type="ECO:0000256" key="4">
    <source>
        <dbReference type="ARBA" id="ARBA00023274"/>
    </source>
</evidence>
<keyword evidence="7" id="KW-1185">Reference proteome</keyword>
<dbReference type="PANTHER" id="PTHR13274:SF2">
    <property type="entry name" value="SMALL RIBOSOMAL SUBUNIT PROTEIN MS25"/>
    <property type="match status" value="1"/>
</dbReference>
<dbReference type="GeneID" id="54783515"/>
<sequence length="144" mass="16022">MSAFRNLPSSPVLRQVARLNQIAGTTETAFRMDPSKIKAIELVLVQKNVHQPSSGLRKFWKQNLPTLQFHNNDVRFTMTRVKTASKDELAKVPASVVIHKVGDDKVVVNCLDRSPKDILRKVVHATGATPVPDAEIPRIAQPTH</sequence>
<dbReference type="SUPFAM" id="SSF52833">
    <property type="entry name" value="Thioredoxin-like"/>
    <property type="match status" value="1"/>
</dbReference>
<dbReference type="GO" id="GO:0005840">
    <property type="term" value="C:ribosome"/>
    <property type="evidence" value="ECO:0007669"/>
    <property type="project" value="UniProtKB-KW"/>
</dbReference>
<dbReference type="EMBL" id="SWFT01000149">
    <property type="protein sequence ID" value="KAA8898011.1"/>
    <property type="molecule type" value="Genomic_DNA"/>
</dbReference>
<name>A0A642UFG0_DIURU</name>
<evidence type="ECO:0000256" key="1">
    <source>
        <dbReference type="ARBA" id="ARBA00004173"/>
    </source>
</evidence>
<dbReference type="GO" id="GO:0005739">
    <property type="term" value="C:mitochondrion"/>
    <property type="evidence" value="ECO:0007669"/>
    <property type="project" value="UniProtKB-SubCell"/>
</dbReference>